<dbReference type="SUPFAM" id="SSF52540">
    <property type="entry name" value="P-loop containing nucleoside triphosphate hydrolases"/>
    <property type="match status" value="1"/>
</dbReference>
<dbReference type="OrthoDB" id="9806285at2"/>
<keyword evidence="8" id="KW-1278">Translocase</keyword>
<comment type="subcellular location">
    <subcellularLocation>
        <location evidence="1">Cell membrane</location>
        <topology evidence="1">Peripheral membrane protein</topology>
    </subcellularLocation>
</comment>
<dbReference type="GO" id="GO:0005524">
    <property type="term" value="F:ATP binding"/>
    <property type="evidence" value="ECO:0007669"/>
    <property type="project" value="UniProtKB-KW"/>
</dbReference>
<dbReference type="FunFam" id="3.40.50.300:FF:000016">
    <property type="entry name" value="Oligopeptide ABC transporter ATP-binding component"/>
    <property type="match status" value="1"/>
</dbReference>
<evidence type="ECO:0000256" key="14">
    <source>
        <dbReference type="ARBA" id="ARBA00044143"/>
    </source>
</evidence>
<dbReference type="InterPro" id="IPR013563">
    <property type="entry name" value="Oligopep_ABC_C"/>
</dbReference>
<evidence type="ECO:0000313" key="18">
    <source>
        <dbReference type="Proteomes" id="UP000016860"/>
    </source>
</evidence>
<evidence type="ECO:0000259" key="16">
    <source>
        <dbReference type="PROSITE" id="PS50893"/>
    </source>
</evidence>
<evidence type="ECO:0000256" key="11">
    <source>
        <dbReference type="ARBA" id="ARBA00023136"/>
    </source>
</evidence>
<name>U4R4W1_9FIRM</name>
<dbReference type="RefSeq" id="WP_020814363.1">
    <property type="nucleotide sequence ID" value="NZ_ATAY01000019.1"/>
</dbReference>
<dbReference type="PROSITE" id="PS00211">
    <property type="entry name" value="ABC_TRANSPORTER_1"/>
    <property type="match status" value="1"/>
</dbReference>
<comment type="caution">
    <text evidence="17">The sequence shown here is derived from an EMBL/GenBank/DDBJ whole genome shotgun (WGS) entry which is preliminary data.</text>
</comment>
<sequence length="325" mass="36041">MSDILLEAENLAIDIKNQNTNLTFVDGINFSVKKGEIYGIVGESGCGKSLLAHSIAGLLPENVKISSGRIMFDGVNLLNLNKKEFRKMKGKDISMVFQEPLTSLNPLMKIGRQVSENLKIHTDLTENEIQKETLNILKKVGLNNPEELVNCYPHQLSGGMRQRIMIASAIICKPKLVIADEPTTALDVTIQSQILNLLQDINKTYGCAIIFISHDLGVISRICDRVAVMYFGNIIEEGDTKSVFSKPQHQYTKGLIDSIPTKDKKGLSLVNIPGKVPGITEKKEGCYFAKRCTKAKERCFKTKPEYTLITHNHKVSCFLAGETGE</sequence>
<dbReference type="Pfam" id="PF00005">
    <property type="entry name" value="ABC_tran"/>
    <property type="match status" value="1"/>
</dbReference>
<dbReference type="STRING" id="1330534.L323_03745"/>
<dbReference type="PANTHER" id="PTHR43297:SF13">
    <property type="entry name" value="NICKEL ABC TRANSPORTER, ATP-BINDING PROTEIN"/>
    <property type="match status" value="1"/>
</dbReference>
<accession>U4R4W1</accession>
<organism evidence="17 18">
    <name type="scientific">Ruminiclostridium papyrosolvens C7</name>
    <dbReference type="NCBI Taxonomy" id="1330534"/>
    <lineage>
        <taxon>Bacteria</taxon>
        <taxon>Bacillati</taxon>
        <taxon>Bacillota</taxon>
        <taxon>Clostridia</taxon>
        <taxon>Eubacteriales</taxon>
        <taxon>Oscillospiraceae</taxon>
        <taxon>Ruminiclostridium</taxon>
    </lineage>
</organism>
<dbReference type="InterPro" id="IPR027417">
    <property type="entry name" value="P-loop_NTPase"/>
</dbReference>
<dbReference type="InterPro" id="IPR003593">
    <property type="entry name" value="AAA+_ATPase"/>
</dbReference>
<keyword evidence="3" id="KW-0813">Transport</keyword>
<proteinExistence type="inferred from homology"/>
<dbReference type="CDD" id="cd03257">
    <property type="entry name" value="ABC_NikE_OppD_transporters"/>
    <property type="match status" value="1"/>
</dbReference>
<evidence type="ECO:0000256" key="4">
    <source>
        <dbReference type="ARBA" id="ARBA00022475"/>
    </source>
</evidence>
<dbReference type="InterPro" id="IPR050388">
    <property type="entry name" value="ABC_Ni/Peptide_Import"/>
</dbReference>
<evidence type="ECO:0000256" key="12">
    <source>
        <dbReference type="ARBA" id="ARBA00038669"/>
    </source>
</evidence>
<dbReference type="PROSITE" id="PS50893">
    <property type="entry name" value="ABC_TRANSPORTER_2"/>
    <property type="match status" value="1"/>
</dbReference>
<dbReference type="GO" id="GO:0015833">
    <property type="term" value="P:peptide transport"/>
    <property type="evidence" value="ECO:0007669"/>
    <property type="project" value="InterPro"/>
</dbReference>
<dbReference type="EC" id="7.2.2.11" evidence="13"/>
<evidence type="ECO:0000256" key="10">
    <source>
        <dbReference type="ARBA" id="ARBA00023112"/>
    </source>
</evidence>
<evidence type="ECO:0000313" key="17">
    <source>
        <dbReference type="EMBL" id="EPR13560.1"/>
    </source>
</evidence>
<feature type="domain" description="ABC transporter" evidence="16">
    <location>
        <begin position="6"/>
        <end position="256"/>
    </location>
</feature>
<comment type="similarity">
    <text evidence="2">Belongs to the ABC transporter superfamily.</text>
</comment>
<evidence type="ECO:0000256" key="2">
    <source>
        <dbReference type="ARBA" id="ARBA00005417"/>
    </source>
</evidence>
<keyword evidence="9" id="KW-0406">Ion transport</keyword>
<dbReference type="SMART" id="SM00382">
    <property type="entry name" value="AAA"/>
    <property type="match status" value="1"/>
</dbReference>
<evidence type="ECO:0000256" key="5">
    <source>
        <dbReference type="ARBA" id="ARBA00022596"/>
    </source>
</evidence>
<dbReference type="GO" id="GO:0016887">
    <property type="term" value="F:ATP hydrolysis activity"/>
    <property type="evidence" value="ECO:0007669"/>
    <property type="project" value="InterPro"/>
</dbReference>
<dbReference type="NCBIfam" id="TIGR01727">
    <property type="entry name" value="oligo_HPY"/>
    <property type="match status" value="1"/>
</dbReference>
<dbReference type="Gene3D" id="3.40.50.300">
    <property type="entry name" value="P-loop containing nucleotide triphosphate hydrolases"/>
    <property type="match status" value="1"/>
</dbReference>
<dbReference type="PANTHER" id="PTHR43297">
    <property type="entry name" value="OLIGOPEPTIDE TRANSPORT ATP-BINDING PROTEIN APPD"/>
    <property type="match status" value="1"/>
</dbReference>
<evidence type="ECO:0000256" key="3">
    <source>
        <dbReference type="ARBA" id="ARBA00022448"/>
    </source>
</evidence>
<reference evidence="17 18" key="1">
    <citation type="journal article" date="2013" name="Genome Announc.">
        <title>Draft Genome Sequence of the Cellulolytic Bacterium Clostridium papyrosolvens C7 (ATCC 700395).</title>
        <authorList>
            <person name="Zepeda V."/>
            <person name="Dassa B."/>
            <person name="Borovok I."/>
            <person name="Lamed R."/>
            <person name="Bayer E.A."/>
            <person name="Cate J.H."/>
        </authorList>
    </citation>
    <scope>NUCLEOTIDE SEQUENCE [LARGE SCALE GENOMIC DNA]</scope>
    <source>
        <strain evidence="17 18">C7</strain>
    </source>
</reference>
<keyword evidence="7 17" id="KW-0067">ATP-binding</keyword>
<keyword evidence="5" id="KW-0533">Nickel</keyword>
<gene>
    <name evidence="17" type="ORF">L323_03745</name>
</gene>
<dbReference type="AlphaFoldDB" id="U4R4W1"/>
<evidence type="ECO:0000256" key="1">
    <source>
        <dbReference type="ARBA" id="ARBA00004202"/>
    </source>
</evidence>
<keyword evidence="10" id="KW-0921">Nickel transport</keyword>
<dbReference type="EMBL" id="ATAY01000019">
    <property type="protein sequence ID" value="EPR13560.1"/>
    <property type="molecule type" value="Genomic_DNA"/>
</dbReference>
<protein>
    <recommendedName>
        <fullName evidence="14">Nickel import system ATP-binding protein NikD</fullName>
        <ecNumber evidence="13">7.2.2.11</ecNumber>
    </recommendedName>
</protein>
<evidence type="ECO:0000256" key="7">
    <source>
        <dbReference type="ARBA" id="ARBA00022840"/>
    </source>
</evidence>
<dbReference type="Proteomes" id="UP000016860">
    <property type="component" value="Unassembled WGS sequence"/>
</dbReference>
<dbReference type="Pfam" id="PF08352">
    <property type="entry name" value="oligo_HPY"/>
    <property type="match status" value="1"/>
</dbReference>
<evidence type="ECO:0000256" key="8">
    <source>
        <dbReference type="ARBA" id="ARBA00022967"/>
    </source>
</evidence>
<dbReference type="InterPro" id="IPR017871">
    <property type="entry name" value="ABC_transporter-like_CS"/>
</dbReference>
<evidence type="ECO:0000256" key="13">
    <source>
        <dbReference type="ARBA" id="ARBA00039098"/>
    </source>
</evidence>
<evidence type="ECO:0000256" key="15">
    <source>
        <dbReference type="ARBA" id="ARBA00048610"/>
    </source>
</evidence>
<dbReference type="GO" id="GO:0015413">
    <property type="term" value="F:ABC-type nickel transporter activity"/>
    <property type="evidence" value="ECO:0007669"/>
    <property type="project" value="UniProtKB-EC"/>
</dbReference>
<evidence type="ECO:0000256" key="6">
    <source>
        <dbReference type="ARBA" id="ARBA00022741"/>
    </source>
</evidence>
<comment type="subunit">
    <text evidence="12">The complex is composed of two ATP-binding proteins (NikD and NikE), two transmembrane proteins (NikB and NikC) and a solute-binding protein (NikA).</text>
</comment>
<keyword evidence="6" id="KW-0547">Nucleotide-binding</keyword>
<keyword evidence="4" id="KW-1003">Cell membrane</keyword>
<dbReference type="PATRIC" id="fig|1330534.3.peg.747"/>
<keyword evidence="11" id="KW-0472">Membrane</keyword>
<dbReference type="GO" id="GO:0005886">
    <property type="term" value="C:plasma membrane"/>
    <property type="evidence" value="ECO:0007669"/>
    <property type="project" value="UniProtKB-SubCell"/>
</dbReference>
<dbReference type="InterPro" id="IPR003439">
    <property type="entry name" value="ABC_transporter-like_ATP-bd"/>
</dbReference>
<comment type="catalytic activity">
    <reaction evidence="15">
        <text>Ni(2+)(out) + ATP + H2O = Ni(2+)(in) + ADP + phosphate + H(+)</text>
        <dbReference type="Rhea" id="RHEA:15557"/>
        <dbReference type="ChEBI" id="CHEBI:15377"/>
        <dbReference type="ChEBI" id="CHEBI:15378"/>
        <dbReference type="ChEBI" id="CHEBI:30616"/>
        <dbReference type="ChEBI" id="CHEBI:43474"/>
        <dbReference type="ChEBI" id="CHEBI:49786"/>
        <dbReference type="ChEBI" id="CHEBI:456216"/>
        <dbReference type="EC" id="7.2.2.11"/>
    </reaction>
    <physiologicalReaction direction="left-to-right" evidence="15">
        <dbReference type="Rhea" id="RHEA:15558"/>
    </physiologicalReaction>
</comment>
<evidence type="ECO:0000256" key="9">
    <source>
        <dbReference type="ARBA" id="ARBA00023065"/>
    </source>
</evidence>